<evidence type="ECO:0000313" key="3">
    <source>
        <dbReference type="EMBL" id="KZO91927.1"/>
    </source>
</evidence>
<dbReference type="PRINTS" id="PR00069">
    <property type="entry name" value="ALDKETRDTASE"/>
</dbReference>
<dbReference type="Pfam" id="PF00248">
    <property type="entry name" value="Aldo_ket_red"/>
    <property type="match status" value="1"/>
</dbReference>
<sequence length="347" mass="38354">MSMPTRALGDAQASAIGFGAMGIGGHSYGHAGSDEERFRVLDRAYELGANMYGDSEELIGRWFARNPEKRKDIFLATKFGFRISPTMGQLEMQEDGRPWFDGSRENVRESCVLALKKLQVEQIDLFYAHRVDPKVPIELTVRAMAELVKEGKVRYLGLSDPSASALRRAYSVHPIAAVQVEYAPITLDIEDPKIGLLEACRELGVKIIPWSPLGRGILTGQYRSPDEFPANDYRRYIPRFSPENFPKVLVVADTLKGIADKHGATAGQVALAWILAQGEDFIPIPGTKNIKYLEENVGAAYVKLTQDEVARVRKVAIDSGAADTLRMLAVHAETSFQDSPPLEGYKA</sequence>
<reference evidence="3 4" key="1">
    <citation type="journal article" date="2016" name="Mol. Biol. Evol.">
        <title>Comparative Genomics of Early-Diverging Mushroom-Forming Fungi Provides Insights into the Origins of Lignocellulose Decay Capabilities.</title>
        <authorList>
            <person name="Nagy L.G."/>
            <person name="Riley R."/>
            <person name="Tritt A."/>
            <person name="Adam C."/>
            <person name="Daum C."/>
            <person name="Floudas D."/>
            <person name="Sun H."/>
            <person name="Yadav J.S."/>
            <person name="Pangilinan J."/>
            <person name="Larsson K.H."/>
            <person name="Matsuura K."/>
            <person name="Barry K."/>
            <person name="Labutti K."/>
            <person name="Kuo R."/>
            <person name="Ohm R.A."/>
            <person name="Bhattacharya S.S."/>
            <person name="Shirouzu T."/>
            <person name="Yoshinaga Y."/>
            <person name="Martin F.M."/>
            <person name="Grigoriev I.V."/>
            <person name="Hibbett D.S."/>
        </authorList>
    </citation>
    <scope>NUCLEOTIDE SEQUENCE [LARGE SCALE GENOMIC DNA]</scope>
    <source>
        <strain evidence="3 4">TUFC12733</strain>
    </source>
</reference>
<dbReference type="InterPro" id="IPR020471">
    <property type="entry name" value="AKR"/>
</dbReference>
<keyword evidence="1" id="KW-0560">Oxidoreductase</keyword>
<proteinExistence type="predicted"/>
<dbReference type="STRING" id="1330018.A0A167HS72"/>
<organism evidence="3 4">
    <name type="scientific">Calocera viscosa (strain TUFC12733)</name>
    <dbReference type="NCBI Taxonomy" id="1330018"/>
    <lineage>
        <taxon>Eukaryota</taxon>
        <taxon>Fungi</taxon>
        <taxon>Dikarya</taxon>
        <taxon>Basidiomycota</taxon>
        <taxon>Agaricomycotina</taxon>
        <taxon>Dacrymycetes</taxon>
        <taxon>Dacrymycetales</taxon>
        <taxon>Dacrymycetaceae</taxon>
        <taxon>Calocera</taxon>
    </lineage>
</organism>
<dbReference type="EMBL" id="KV417316">
    <property type="protein sequence ID" value="KZO91927.1"/>
    <property type="molecule type" value="Genomic_DNA"/>
</dbReference>
<dbReference type="PANTHER" id="PTHR43625">
    <property type="entry name" value="AFLATOXIN B1 ALDEHYDE REDUCTASE"/>
    <property type="match status" value="1"/>
</dbReference>
<dbReference type="PANTHER" id="PTHR43625:SF40">
    <property type="entry name" value="ALDO-KETO REDUCTASE YAKC [NADP(+)]"/>
    <property type="match status" value="1"/>
</dbReference>
<dbReference type="GO" id="GO:0005737">
    <property type="term" value="C:cytoplasm"/>
    <property type="evidence" value="ECO:0007669"/>
    <property type="project" value="TreeGrafter"/>
</dbReference>
<dbReference type="AlphaFoldDB" id="A0A167HS72"/>
<dbReference type="Proteomes" id="UP000076738">
    <property type="component" value="Unassembled WGS sequence"/>
</dbReference>
<accession>A0A167HS72</accession>
<name>A0A167HS72_CALVF</name>
<dbReference type="Gene3D" id="3.20.20.100">
    <property type="entry name" value="NADP-dependent oxidoreductase domain"/>
    <property type="match status" value="1"/>
</dbReference>
<evidence type="ECO:0000313" key="4">
    <source>
        <dbReference type="Proteomes" id="UP000076738"/>
    </source>
</evidence>
<dbReference type="OrthoDB" id="37537at2759"/>
<protein>
    <submittedName>
        <fullName evidence="3">Aldo/keto reductase</fullName>
    </submittedName>
</protein>
<feature type="domain" description="NADP-dependent oxidoreductase" evidence="2">
    <location>
        <begin position="16"/>
        <end position="315"/>
    </location>
</feature>
<dbReference type="InterPro" id="IPR036812">
    <property type="entry name" value="NAD(P)_OxRdtase_dom_sf"/>
</dbReference>
<keyword evidence="4" id="KW-1185">Reference proteome</keyword>
<gene>
    <name evidence="3" type="ORF">CALVIDRAFT_567815</name>
</gene>
<evidence type="ECO:0000256" key="1">
    <source>
        <dbReference type="ARBA" id="ARBA00023002"/>
    </source>
</evidence>
<dbReference type="SUPFAM" id="SSF51430">
    <property type="entry name" value="NAD(P)-linked oxidoreductase"/>
    <property type="match status" value="1"/>
</dbReference>
<dbReference type="InterPro" id="IPR050791">
    <property type="entry name" value="Aldo-Keto_reductase"/>
</dbReference>
<dbReference type="GO" id="GO:0016491">
    <property type="term" value="F:oxidoreductase activity"/>
    <property type="evidence" value="ECO:0007669"/>
    <property type="project" value="UniProtKB-KW"/>
</dbReference>
<dbReference type="InterPro" id="IPR023210">
    <property type="entry name" value="NADP_OxRdtase_dom"/>
</dbReference>
<evidence type="ECO:0000259" key="2">
    <source>
        <dbReference type="Pfam" id="PF00248"/>
    </source>
</evidence>